<reference evidence="1 2" key="1">
    <citation type="submission" date="2017-02" db="EMBL/GenBank/DDBJ databases">
        <authorList>
            <person name="Peterson S.W."/>
        </authorList>
    </citation>
    <scope>NUCLEOTIDE SEQUENCE [LARGE SCALE GENOMIC DNA]</scope>
    <source>
        <strain evidence="1 2">DSM 25262</strain>
    </source>
</reference>
<proteinExistence type="predicted"/>
<dbReference type="RefSeq" id="WP_079684993.1">
    <property type="nucleotide sequence ID" value="NZ_FUZU01000001.1"/>
</dbReference>
<accession>A0A1T5ISQ9</accession>
<evidence type="ECO:0000313" key="2">
    <source>
        <dbReference type="Proteomes" id="UP000190961"/>
    </source>
</evidence>
<gene>
    <name evidence="1" type="ORF">SAMN05660236_0358</name>
</gene>
<keyword evidence="2" id="KW-1185">Reference proteome</keyword>
<dbReference type="AlphaFoldDB" id="A0A1T5ISQ9"/>
<dbReference type="Proteomes" id="UP000190961">
    <property type="component" value="Unassembled WGS sequence"/>
</dbReference>
<name>A0A1T5ISQ9_9BACT</name>
<evidence type="ECO:0000313" key="1">
    <source>
        <dbReference type="EMBL" id="SKC42211.1"/>
    </source>
</evidence>
<organism evidence="1 2">
    <name type="scientific">Ohtaekwangia koreensis</name>
    <dbReference type="NCBI Taxonomy" id="688867"/>
    <lineage>
        <taxon>Bacteria</taxon>
        <taxon>Pseudomonadati</taxon>
        <taxon>Bacteroidota</taxon>
        <taxon>Cytophagia</taxon>
        <taxon>Cytophagales</taxon>
        <taxon>Fulvivirgaceae</taxon>
        <taxon>Ohtaekwangia</taxon>
    </lineage>
</organism>
<protein>
    <submittedName>
        <fullName evidence="1">Uncharacterized protein</fullName>
    </submittedName>
</protein>
<dbReference type="STRING" id="688867.SAMN05660236_0358"/>
<sequence length="117" mass="12734">MQRRFKLGDKIASIEQTPSLRFSNDGTQMIFTFPVISTELPDSESEEPQNSKRHTHRDLVELAGGSVFSNGLKVSLSSVNRDEAVLTMSMKVNSKVPGTGTAFAKILNGSNGNSHHS</sequence>
<dbReference type="EMBL" id="FUZU01000001">
    <property type="protein sequence ID" value="SKC42211.1"/>
    <property type="molecule type" value="Genomic_DNA"/>
</dbReference>